<evidence type="ECO:0000313" key="3">
    <source>
        <dbReference type="EMBL" id="MBE0562787.1"/>
    </source>
</evidence>
<name>A0A8I0N731_BRUAN</name>
<organism evidence="3 4">
    <name type="scientific">Brucella anthropi</name>
    <name type="common">Ochrobactrum anthropi</name>
    <dbReference type="NCBI Taxonomy" id="529"/>
    <lineage>
        <taxon>Bacteria</taxon>
        <taxon>Pseudomonadati</taxon>
        <taxon>Pseudomonadota</taxon>
        <taxon>Alphaproteobacteria</taxon>
        <taxon>Hyphomicrobiales</taxon>
        <taxon>Brucellaceae</taxon>
        <taxon>Brucella/Ochrobactrum group</taxon>
        <taxon>Brucella</taxon>
    </lineage>
</organism>
<reference evidence="3" key="1">
    <citation type="submission" date="2020-09" db="EMBL/GenBank/DDBJ databases">
        <authorList>
            <person name="Dalcin Martins P."/>
        </authorList>
    </citation>
    <scope>NUCLEOTIDE SEQUENCE</scope>
    <source>
        <strain evidence="3">MAG47</strain>
    </source>
</reference>
<dbReference type="AlphaFoldDB" id="A0A8I0N731"/>
<dbReference type="InterPro" id="IPR036282">
    <property type="entry name" value="Glutathione-S-Trfase_C_sf"/>
</dbReference>
<protein>
    <submittedName>
        <fullName evidence="3">Glutathione S-transferase family protein</fullName>
    </submittedName>
</protein>
<sequence>MLGDLKLYQFQGSGNCYKVRLALHQLGRSFSTVEVDVAGGETRTPAFLKLNPAGKVPLLDLGGGRRLSESNAILLHFAEGTALLPTDRFERAKAYQWLFWEQYSHEPCIAVARYLVHFLGKSAEDEPRLPGLWEKGRAALELMQNVLSTRAFFAGGRYSMADIALYAYTHVAHEGGFDLEPYPAIRAWMDRVAAQPLHIPIDYIIR</sequence>
<dbReference type="PANTHER" id="PTHR44051:SF2">
    <property type="entry name" value="HYPOTHETICAL GLUTATHIONE S-TRANSFERASE LIKE PROTEIN"/>
    <property type="match status" value="1"/>
</dbReference>
<dbReference type="Gene3D" id="1.20.1050.10">
    <property type="match status" value="1"/>
</dbReference>
<dbReference type="SUPFAM" id="SSF47616">
    <property type="entry name" value="GST C-terminal domain-like"/>
    <property type="match status" value="1"/>
</dbReference>
<dbReference type="InterPro" id="IPR004045">
    <property type="entry name" value="Glutathione_S-Trfase_N"/>
</dbReference>
<accession>A0A8I0N731</accession>
<feature type="domain" description="GST C-terminal" evidence="2">
    <location>
        <begin position="87"/>
        <end position="206"/>
    </location>
</feature>
<dbReference type="InterPro" id="IPR004046">
    <property type="entry name" value="GST_C"/>
</dbReference>
<dbReference type="PROSITE" id="PS50404">
    <property type="entry name" value="GST_NTER"/>
    <property type="match status" value="1"/>
</dbReference>
<evidence type="ECO:0000313" key="4">
    <source>
        <dbReference type="Proteomes" id="UP000642265"/>
    </source>
</evidence>
<dbReference type="SFLD" id="SFLDS00019">
    <property type="entry name" value="Glutathione_Transferase_(cytos"/>
    <property type="match status" value="1"/>
</dbReference>
<dbReference type="SFLD" id="SFLDG00358">
    <property type="entry name" value="Main_(cytGST)"/>
    <property type="match status" value="1"/>
</dbReference>
<dbReference type="Pfam" id="PF13417">
    <property type="entry name" value="GST_N_3"/>
    <property type="match status" value="1"/>
</dbReference>
<evidence type="ECO:0000259" key="2">
    <source>
        <dbReference type="PROSITE" id="PS50405"/>
    </source>
</evidence>
<dbReference type="InterPro" id="IPR036249">
    <property type="entry name" value="Thioredoxin-like_sf"/>
</dbReference>
<evidence type="ECO:0000259" key="1">
    <source>
        <dbReference type="PROSITE" id="PS50404"/>
    </source>
</evidence>
<dbReference type="SUPFAM" id="SSF52833">
    <property type="entry name" value="Thioredoxin-like"/>
    <property type="match status" value="1"/>
</dbReference>
<proteinExistence type="predicted"/>
<dbReference type="InterPro" id="IPR040079">
    <property type="entry name" value="Glutathione_S-Trfase"/>
</dbReference>
<feature type="domain" description="GST N-terminal" evidence="1">
    <location>
        <begin position="3"/>
        <end position="85"/>
    </location>
</feature>
<comment type="caution">
    <text evidence="3">The sequence shown here is derived from an EMBL/GenBank/DDBJ whole genome shotgun (WGS) entry which is preliminary data.</text>
</comment>
<gene>
    <name evidence="3" type="ORF">IH622_18505</name>
</gene>
<keyword evidence="3" id="KW-0808">Transferase</keyword>
<dbReference type="Gene3D" id="3.40.30.10">
    <property type="entry name" value="Glutaredoxin"/>
    <property type="match status" value="1"/>
</dbReference>
<dbReference type="InterPro" id="IPR010987">
    <property type="entry name" value="Glutathione-S-Trfase_C-like"/>
</dbReference>
<reference evidence="3" key="2">
    <citation type="submission" date="2020-10" db="EMBL/GenBank/DDBJ databases">
        <title>Enrichment of novel Verrucomicrobia, Bacteroidetes and Krumholzibacteria in an oxygen-limited, methane- and iron-fed bioreactor inoculated with Bothnian Sea sediments.</title>
        <authorList>
            <person name="Martins P.D."/>
            <person name="de Jong A."/>
            <person name="Lenstra W.K."/>
            <person name="van Helmond N.A.G.M."/>
            <person name="Slomp C.P."/>
            <person name="Jetten M.S.M."/>
            <person name="Welte C.U."/>
            <person name="Rasigraf O."/>
        </authorList>
    </citation>
    <scope>NUCLEOTIDE SEQUENCE</scope>
    <source>
        <strain evidence="3">MAG47</strain>
    </source>
</reference>
<dbReference type="Pfam" id="PF00043">
    <property type="entry name" value="GST_C"/>
    <property type="match status" value="1"/>
</dbReference>
<dbReference type="SFLD" id="SFLDG01151">
    <property type="entry name" value="Main.2:_Nu-like"/>
    <property type="match status" value="1"/>
</dbReference>
<dbReference type="EMBL" id="JACZKO010000048">
    <property type="protein sequence ID" value="MBE0562787.1"/>
    <property type="molecule type" value="Genomic_DNA"/>
</dbReference>
<dbReference type="PROSITE" id="PS50405">
    <property type="entry name" value="GST_CTER"/>
    <property type="match status" value="1"/>
</dbReference>
<dbReference type="Proteomes" id="UP000642265">
    <property type="component" value="Unassembled WGS sequence"/>
</dbReference>
<dbReference type="PANTHER" id="PTHR44051">
    <property type="entry name" value="GLUTATHIONE S-TRANSFERASE-RELATED"/>
    <property type="match status" value="1"/>
</dbReference>
<dbReference type="CDD" id="cd03056">
    <property type="entry name" value="GST_N_4"/>
    <property type="match status" value="1"/>
</dbReference>
<dbReference type="GO" id="GO:0016740">
    <property type="term" value="F:transferase activity"/>
    <property type="evidence" value="ECO:0007669"/>
    <property type="project" value="UniProtKB-KW"/>
</dbReference>